<dbReference type="PANTHER" id="PTHR21385">
    <property type="entry name" value="ZINC FINGER PROTEIN-RELATED"/>
    <property type="match status" value="1"/>
</dbReference>
<sequence>MRTYYFNLEILALFVLSFIPWPGPTIFKISCPRDSATVVRRIIQKKWVPVLEKYHVKIPMECPFHPTRDIFWPQQSAKQQHRPSQWTCGLCGKSFYSEAYLDMHFDNRHKNKVNMAEDAVCLADYCDIMRCDVVRKHIMSETTPGDGMHVNTDIEIWREATSYHTALSPAGPRDLARVSPYASTFRQHPTTTTSSSTPPVSSPSGINSPSCSRTEGPHGEGDTNNTGEGCDNLVDSAVPPKQRVSEFQRLKANCKPDVLQKIKTRCEILVRDCIAGLLVNLSTQDFQEIEEELNHAVCWYLTCDRYWEDTTADLRPFPWGLLFVLVMALSLFICLCYYIVWVLFDSDDMSVGSTSVTASSSPARHSHYSEEYYPVSDDLGQNEHYIYVTYPPDLKRRLLERYDYHLLFA</sequence>
<dbReference type="PROSITE" id="PS00028">
    <property type="entry name" value="ZINC_FINGER_C2H2_1"/>
    <property type="match status" value="1"/>
</dbReference>
<keyword evidence="3" id="KW-0472">Membrane</keyword>
<dbReference type="PROSITE" id="PS50157">
    <property type="entry name" value="ZINC_FINGER_C2H2_2"/>
    <property type="match status" value="1"/>
</dbReference>
<feature type="transmembrane region" description="Helical" evidence="3">
    <location>
        <begin position="319"/>
        <end position="344"/>
    </location>
</feature>
<keyword evidence="1" id="KW-0862">Zinc</keyword>
<evidence type="ECO:0000313" key="6">
    <source>
        <dbReference type="EMBL" id="JAP99158.1"/>
    </source>
</evidence>
<keyword evidence="1" id="KW-0479">Metal-binding</keyword>
<dbReference type="GO" id="GO:0008270">
    <property type="term" value="F:zinc ion binding"/>
    <property type="evidence" value="ECO:0007669"/>
    <property type="project" value="UniProtKB-KW"/>
</dbReference>
<keyword evidence="3" id="KW-0812">Transmembrane</keyword>
<evidence type="ECO:0000256" key="1">
    <source>
        <dbReference type="PROSITE-ProRule" id="PRU00042"/>
    </source>
</evidence>
<dbReference type="InterPro" id="IPR013087">
    <property type="entry name" value="Znf_C2H2_type"/>
</dbReference>
<name>A0A146KT90_LYGHE</name>
<dbReference type="Pfam" id="PF12874">
    <property type="entry name" value="zf-met"/>
    <property type="match status" value="1"/>
</dbReference>
<keyword evidence="4" id="KW-0732">Signal</keyword>
<feature type="domain" description="C2H2-type" evidence="5">
    <location>
        <begin position="86"/>
        <end position="114"/>
    </location>
</feature>
<accession>A0A146KT90</accession>
<evidence type="ECO:0000259" key="5">
    <source>
        <dbReference type="PROSITE" id="PS50157"/>
    </source>
</evidence>
<feature type="compositionally biased region" description="Low complexity" evidence="2">
    <location>
        <begin position="189"/>
        <end position="212"/>
    </location>
</feature>
<evidence type="ECO:0000256" key="2">
    <source>
        <dbReference type="SAM" id="MobiDB-lite"/>
    </source>
</evidence>
<evidence type="ECO:0000256" key="4">
    <source>
        <dbReference type="SAM" id="SignalP"/>
    </source>
</evidence>
<keyword evidence="3" id="KW-1133">Transmembrane helix</keyword>
<proteinExistence type="predicted"/>
<feature type="region of interest" description="Disordered" evidence="2">
    <location>
        <begin position="184"/>
        <end position="235"/>
    </location>
</feature>
<feature type="signal peptide" evidence="4">
    <location>
        <begin position="1"/>
        <end position="25"/>
    </location>
</feature>
<organism evidence="6">
    <name type="scientific">Lygus hesperus</name>
    <name type="common">Western plant bug</name>
    <dbReference type="NCBI Taxonomy" id="30085"/>
    <lineage>
        <taxon>Eukaryota</taxon>
        <taxon>Metazoa</taxon>
        <taxon>Ecdysozoa</taxon>
        <taxon>Arthropoda</taxon>
        <taxon>Hexapoda</taxon>
        <taxon>Insecta</taxon>
        <taxon>Pterygota</taxon>
        <taxon>Neoptera</taxon>
        <taxon>Paraneoptera</taxon>
        <taxon>Hemiptera</taxon>
        <taxon>Heteroptera</taxon>
        <taxon>Panheteroptera</taxon>
        <taxon>Cimicomorpha</taxon>
        <taxon>Miridae</taxon>
        <taxon>Mirini</taxon>
        <taxon>Lygus</taxon>
    </lineage>
</organism>
<gene>
    <name evidence="6" type="ORF">g.51046</name>
</gene>
<protein>
    <recommendedName>
        <fullName evidence="5">C2H2-type domain-containing protein</fullName>
    </recommendedName>
</protein>
<dbReference type="EMBL" id="GDHC01019470">
    <property type="protein sequence ID" value="JAP99158.1"/>
    <property type="molecule type" value="Transcribed_RNA"/>
</dbReference>
<feature type="chain" id="PRO_5007526688" description="C2H2-type domain-containing protein" evidence="4">
    <location>
        <begin position="26"/>
        <end position="409"/>
    </location>
</feature>
<keyword evidence="1" id="KW-0863">Zinc-finger</keyword>
<dbReference type="PANTHER" id="PTHR21385:SF0">
    <property type="entry name" value="RE51073P"/>
    <property type="match status" value="1"/>
</dbReference>
<dbReference type="AlphaFoldDB" id="A0A146KT90"/>
<evidence type="ECO:0000256" key="3">
    <source>
        <dbReference type="SAM" id="Phobius"/>
    </source>
</evidence>
<reference evidence="6" key="1">
    <citation type="journal article" date="2016" name="Gigascience">
        <title>De novo construction of an expanded transcriptome assembly for the western tarnished plant bug, Lygus hesperus.</title>
        <authorList>
            <person name="Tassone E.E."/>
            <person name="Geib S.M."/>
            <person name="Hall B."/>
            <person name="Fabrick J.A."/>
            <person name="Brent C.S."/>
            <person name="Hull J.J."/>
        </authorList>
    </citation>
    <scope>NUCLEOTIDE SEQUENCE</scope>
</reference>